<accession>A0A0C9Y1A8</accession>
<dbReference type="EMBL" id="KN833805">
    <property type="protein sequence ID" value="KIK18460.1"/>
    <property type="molecule type" value="Genomic_DNA"/>
</dbReference>
<dbReference type="AlphaFoldDB" id="A0A0C9Y1A8"/>
<name>A0A0C9Y1A8_9AGAM</name>
<proteinExistence type="predicted"/>
<reference evidence="1 2" key="1">
    <citation type="submission" date="2014-04" db="EMBL/GenBank/DDBJ databases">
        <authorList>
            <consortium name="DOE Joint Genome Institute"/>
            <person name="Kuo A."/>
            <person name="Kohler A."/>
            <person name="Costa M.D."/>
            <person name="Nagy L.G."/>
            <person name="Floudas D."/>
            <person name="Copeland A."/>
            <person name="Barry K.W."/>
            <person name="Cichocki N."/>
            <person name="Veneault-Fourrey C."/>
            <person name="LaButti K."/>
            <person name="Lindquist E.A."/>
            <person name="Lipzen A."/>
            <person name="Lundell T."/>
            <person name="Morin E."/>
            <person name="Murat C."/>
            <person name="Sun H."/>
            <person name="Tunlid A."/>
            <person name="Henrissat B."/>
            <person name="Grigoriev I.V."/>
            <person name="Hibbett D.S."/>
            <person name="Martin F."/>
            <person name="Nordberg H.P."/>
            <person name="Cantor M.N."/>
            <person name="Hua S.X."/>
        </authorList>
    </citation>
    <scope>NUCLEOTIDE SEQUENCE [LARGE SCALE GENOMIC DNA]</scope>
    <source>
        <strain evidence="1 2">441</strain>
    </source>
</reference>
<reference evidence="2" key="2">
    <citation type="submission" date="2015-01" db="EMBL/GenBank/DDBJ databases">
        <title>Evolutionary Origins and Diversification of the Mycorrhizal Mutualists.</title>
        <authorList>
            <consortium name="DOE Joint Genome Institute"/>
            <consortium name="Mycorrhizal Genomics Consortium"/>
            <person name="Kohler A."/>
            <person name="Kuo A."/>
            <person name="Nagy L.G."/>
            <person name="Floudas D."/>
            <person name="Copeland A."/>
            <person name="Barry K.W."/>
            <person name="Cichocki N."/>
            <person name="Veneault-Fourrey C."/>
            <person name="LaButti K."/>
            <person name="Lindquist E.A."/>
            <person name="Lipzen A."/>
            <person name="Lundell T."/>
            <person name="Morin E."/>
            <person name="Murat C."/>
            <person name="Riley R."/>
            <person name="Ohm R."/>
            <person name="Sun H."/>
            <person name="Tunlid A."/>
            <person name="Henrissat B."/>
            <person name="Grigoriev I.V."/>
            <person name="Hibbett D.S."/>
            <person name="Martin F."/>
        </authorList>
    </citation>
    <scope>NUCLEOTIDE SEQUENCE [LARGE SCALE GENOMIC DNA]</scope>
    <source>
        <strain evidence="2">441</strain>
    </source>
</reference>
<dbReference type="HOGENOM" id="CLU_2942652_0_0_1"/>
<dbReference type="Proteomes" id="UP000054018">
    <property type="component" value="Unassembled WGS sequence"/>
</dbReference>
<evidence type="ECO:0000313" key="2">
    <source>
        <dbReference type="Proteomes" id="UP000054018"/>
    </source>
</evidence>
<protein>
    <submittedName>
        <fullName evidence="1">Uncharacterized protein</fullName>
    </submittedName>
</protein>
<keyword evidence="2" id="KW-1185">Reference proteome</keyword>
<gene>
    <name evidence="1" type="ORF">PISMIDRAFT_631865</name>
</gene>
<organism evidence="1 2">
    <name type="scientific">Pisolithus microcarpus 441</name>
    <dbReference type="NCBI Taxonomy" id="765257"/>
    <lineage>
        <taxon>Eukaryota</taxon>
        <taxon>Fungi</taxon>
        <taxon>Dikarya</taxon>
        <taxon>Basidiomycota</taxon>
        <taxon>Agaricomycotina</taxon>
        <taxon>Agaricomycetes</taxon>
        <taxon>Agaricomycetidae</taxon>
        <taxon>Boletales</taxon>
        <taxon>Sclerodermatineae</taxon>
        <taxon>Pisolithaceae</taxon>
        <taxon>Pisolithus</taxon>
    </lineage>
</organism>
<evidence type="ECO:0000313" key="1">
    <source>
        <dbReference type="EMBL" id="KIK18460.1"/>
    </source>
</evidence>
<sequence>MATKFGICCSNVQTLLCVKIDIATPPCLEPLICSIYMLHCQEAMANPKYAYCVILMRTSF</sequence>